<dbReference type="InterPro" id="IPR003610">
    <property type="entry name" value="CBM5/12"/>
</dbReference>
<dbReference type="GO" id="GO:0008061">
    <property type="term" value="F:chitin binding"/>
    <property type="evidence" value="ECO:0007669"/>
    <property type="project" value="InterPro"/>
</dbReference>
<dbReference type="InterPro" id="IPR036573">
    <property type="entry name" value="CBM_sf_5/12"/>
</dbReference>
<feature type="region of interest" description="Disordered" evidence="9">
    <location>
        <begin position="139"/>
        <end position="168"/>
    </location>
</feature>
<gene>
    <name evidence="11" type="ORF">Mag101_06600</name>
</gene>
<dbReference type="Proteomes" id="UP000188219">
    <property type="component" value="Chromosome"/>
</dbReference>
<dbReference type="PROSITE" id="PS51910">
    <property type="entry name" value="GH18_2"/>
    <property type="match status" value="1"/>
</dbReference>
<dbReference type="EMBL" id="CP019650">
    <property type="protein sequence ID" value="AQQ67339.1"/>
    <property type="molecule type" value="Genomic_DNA"/>
</dbReference>
<dbReference type="SUPFAM" id="SSF51055">
    <property type="entry name" value="Carbohydrate binding domain"/>
    <property type="match status" value="1"/>
</dbReference>
<dbReference type="InterPro" id="IPR029070">
    <property type="entry name" value="Chitinase_insertion_sf"/>
</dbReference>
<dbReference type="EC" id="3.2.1.14" evidence="2"/>
<dbReference type="SMART" id="SM00636">
    <property type="entry name" value="Glyco_18"/>
    <property type="match status" value="1"/>
</dbReference>
<keyword evidence="3 8" id="KW-0378">Hydrolase</keyword>
<dbReference type="SUPFAM" id="SSF54556">
    <property type="entry name" value="Chitinase insertion domain"/>
    <property type="match status" value="1"/>
</dbReference>
<evidence type="ECO:0000256" key="9">
    <source>
        <dbReference type="SAM" id="MobiDB-lite"/>
    </source>
</evidence>
<evidence type="ECO:0000256" key="5">
    <source>
        <dbReference type="ARBA" id="ARBA00023277"/>
    </source>
</evidence>
<accession>A0A1Q2M3W1</accession>
<reference evidence="11" key="1">
    <citation type="submission" date="2017-02" db="EMBL/GenBank/DDBJ databases">
        <title>Genome of Microbulbifer agarilyticus GP101.</title>
        <authorList>
            <person name="Jung J."/>
            <person name="Bae S.S."/>
            <person name="Baek K."/>
        </authorList>
    </citation>
    <scope>NUCLEOTIDE SEQUENCE [LARGE SCALE GENOMIC DNA]</scope>
    <source>
        <strain evidence="11">GP101</strain>
    </source>
</reference>
<dbReference type="Gene3D" id="3.10.50.10">
    <property type="match status" value="1"/>
</dbReference>
<feature type="domain" description="GH18" evidence="10">
    <location>
        <begin position="189"/>
        <end position="627"/>
    </location>
</feature>
<evidence type="ECO:0000256" key="4">
    <source>
        <dbReference type="ARBA" id="ARBA00023024"/>
    </source>
</evidence>
<name>A0A1Q2M3W1_9GAMM</name>
<dbReference type="GO" id="GO:0006032">
    <property type="term" value="P:chitin catabolic process"/>
    <property type="evidence" value="ECO:0007669"/>
    <property type="project" value="UniProtKB-KW"/>
</dbReference>
<evidence type="ECO:0000256" key="7">
    <source>
        <dbReference type="ARBA" id="ARBA00023326"/>
    </source>
</evidence>
<evidence type="ECO:0000256" key="6">
    <source>
        <dbReference type="ARBA" id="ARBA00023295"/>
    </source>
</evidence>
<dbReference type="GO" id="GO:0030246">
    <property type="term" value="F:carbohydrate binding"/>
    <property type="evidence" value="ECO:0007669"/>
    <property type="project" value="InterPro"/>
</dbReference>
<dbReference type="PROSITE" id="PS01095">
    <property type="entry name" value="GH18_1"/>
    <property type="match status" value="1"/>
</dbReference>
<keyword evidence="7" id="KW-0624">Polysaccharide degradation</keyword>
<evidence type="ECO:0000259" key="10">
    <source>
        <dbReference type="PROSITE" id="PS51910"/>
    </source>
</evidence>
<dbReference type="CDD" id="cd06548">
    <property type="entry name" value="GH18_chitinase"/>
    <property type="match status" value="1"/>
</dbReference>
<proteinExistence type="predicted"/>
<evidence type="ECO:0000256" key="2">
    <source>
        <dbReference type="ARBA" id="ARBA00012729"/>
    </source>
</evidence>
<protein>
    <recommendedName>
        <fullName evidence="2">chitinase</fullName>
        <ecNumber evidence="2">3.2.1.14</ecNumber>
    </recommendedName>
</protein>
<keyword evidence="5" id="KW-0119">Carbohydrate metabolism</keyword>
<dbReference type="SMART" id="SM00495">
    <property type="entry name" value="ChtBD3"/>
    <property type="match status" value="1"/>
</dbReference>
<evidence type="ECO:0000313" key="12">
    <source>
        <dbReference type="Proteomes" id="UP000188219"/>
    </source>
</evidence>
<evidence type="ECO:0000256" key="8">
    <source>
        <dbReference type="RuleBase" id="RU000489"/>
    </source>
</evidence>
<sequence>MGWAWEHAWSASTAEACAGGSSGGSSGGGSSGGGVTIPDEYFCAPVWKTGTLYTQGTIVDYQGIAYRALVDTHSITPDNTAYPDQWEPAGYPDEALCPVPIPNTIDYGEPQPVGGSVSAGVVNATGSIASARIADAQSSISGSKGGANPATDNGGDHGGLDVDNGARGTKLVPGSLPLQHNTYDLSAGTEIVTYIGDWAIYGRQYDFTKLPASNLNRIVYGFAGICYPDAKNEQDGGFPTSAPAAVMRTCNQSNLPDGAMAVADFEAAFLRDVGVAPNGVVGTESMYELDRTKVGGVFGVLYQLREQNPQLKLDLSIGGWTLSEGFPWMAHDPVRRKVFIDSVVHFLERYDFDGVDIDWEYPGSDGAVVGMAREDDGENYAILIREMRAAMDWLTVKTGKPYRLSSAIPAGLGRLQKVDWAQVHPYMDRLYAMTYDLTGAWEREISHHTPLYINPMATGSSAGTSANWTLTYLQSLGVPANKLMIGAANYHRSKATNTGDISEFTYGLTGSSSYGDSNWSGADLILGVAGLGSWEAGVIEGYDLYQNYLDSNMAPRNGFWLYTDKEANADYLYNDDIGAFISVETPRTVALKTQYAKDNGLAGVFFWMAEQDNGYNLNAVNHVLGNAQVANGSDASPQDQIPVCGRNVTSAECEALIAPLR</sequence>
<dbReference type="Gene3D" id="3.20.20.80">
    <property type="entry name" value="Glycosidases"/>
    <property type="match status" value="1"/>
</dbReference>
<dbReference type="GO" id="GO:0008843">
    <property type="term" value="F:endochitinase activity"/>
    <property type="evidence" value="ECO:0007669"/>
    <property type="project" value="UniProtKB-EC"/>
</dbReference>
<comment type="catalytic activity">
    <reaction evidence="1">
        <text>Random endo-hydrolysis of N-acetyl-beta-D-glucosaminide (1-&gt;4)-beta-linkages in chitin and chitodextrins.</text>
        <dbReference type="EC" id="3.2.1.14"/>
    </reaction>
</comment>
<dbReference type="InterPro" id="IPR001579">
    <property type="entry name" value="Glyco_hydro_18_chit_AS"/>
</dbReference>
<keyword evidence="6 8" id="KW-0326">Glycosidase</keyword>
<evidence type="ECO:0000313" key="11">
    <source>
        <dbReference type="EMBL" id="AQQ67339.1"/>
    </source>
</evidence>
<evidence type="ECO:0000256" key="3">
    <source>
        <dbReference type="ARBA" id="ARBA00022801"/>
    </source>
</evidence>
<dbReference type="GO" id="GO:0000272">
    <property type="term" value="P:polysaccharide catabolic process"/>
    <property type="evidence" value="ECO:0007669"/>
    <property type="project" value="UniProtKB-KW"/>
</dbReference>
<evidence type="ECO:0000256" key="1">
    <source>
        <dbReference type="ARBA" id="ARBA00000822"/>
    </source>
</evidence>
<dbReference type="Gene3D" id="2.10.10.20">
    <property type="entry name" value="Carbohydrate-binding module superfamily 5/12"/>
    <property type="match status" value="1"/>
</dbReference>
<keyword evidence="12" id="KW-1185">Reference proteome</keyword>
<dbReference type="InterPro" id="IPR050314">
    <property type="entry name" value="Glycosyl_Hydrlase_18"/>
</dbReference>
<dbReference type="GO" id="GO:0005576">
    <property type="term" value="C:extracellular region"/>
    <property type="evidence" value="ECO:0007669"/>
    <property type="project" value="InterPro"/>
</dbReference>
<dbReference type="PANTHER" id="PTHR11177">
    <property type="entry name" value="CHITINASE"/>
    <property type="match status" value="1"/>
</dbReference>
<dbReference type="InterPro" id="IPR017853">
    <property type="entry name" value="GH"/>
</dbReference>
<dbReference type="Pfam" id="PF00704">
    <property type="entry name" value="Glyco_hydro_18"/>
    <property type="match status" value="1"/>
</dbReference>
<keyword evidence="4" id="KW-0146">Chitin degradation</keyword>
<dbReference type="STRING" id="260552.Mag101_06600"/>
<dbReference type="SUPFAM" id="SSF51445">
    <property type="entry name" value="(Trans)glycosidases"/>
    <property type="match status" value="1"/>
</dbReference>
<dbReference type="KEGG" id="maga:Mag101_06600"/>
<dbReference type="InterPro" id="IPR001223">
    <property type="entry name" value="Glyco_hydro18_cat"/>
</dbReference>
<dbReference type="InterPro" id="IPR011583">
    <property type="entry name" value="Chitinase_II/V-like_cat"/>
</dbReference>
<organism evidence="11 12">
    <name type="scientific">Microbulbifer agarilyticus</name>
    <dbReference type="NCBI Taxonomy" id="260552"/>
    <lineage>
        <taxon>Bacteria</taxon>
        <taxon>Pseudomonadati</taxon>
        <taxon>Pseudomonadota</taxon>
        <taxon>Gammaproteobacteria</taxon>
        <taxon>Cellvibrionales</taxon>
        <taxon>Microbulbiferaceae</taxon>
        <taxon>Microbulbifer</taxon>
    </lineage>
</organism>
<dbReference type="PANTHER" id="PTHR11177:SF317">
    <property type="entry name" value="CHITINASE 12-RELATED"/>
    <property type="match status" value="1"/>
</dbReference>
<dbReference type="AlphaFoldDB" id="A0A1Q2M3W1"/>